<keyword evidence="1" id="KW-0472">Membrane</keyword>
<dbReference type="EMBL" id="BMEC01000006">
    <property type="protein sequence ID" value="GGC36239.1"/>
    <property type="molecule type" value="Genomic_DNA"/>
</dbReference>
<keyword evidence="3" id="KW-1185">Reference proteome</keyword>
<evidence type="ECO:0000313" key="2">
    <source>
        <dbReference type="EMBL" id="GGC36239.1"/>
    </source>
</evidence>
<organism evidence="2 3">
    <name type="scientific">Marivirga lumbricoides</name>
    <dbReference type="NCBI Taxonomy" id="1046115"/>
    <lineage>
        <taxon>Bacteria</taxon>
        <taxon>Pseudomonadati</taxon>
        <taxon>Bacteroidota</taxon>
        <taxon>Cytophagia</taxon>
        <taxon>Cytophagales</taxon>
        <taxon>Marivirgaceae</taxon>
        <taxon>Marivirga</taxon>
    </lineage>
</organism>
<dbReference type="RefSeq" id="WP_188463292.1">
    <property type="nucleotide sequence ID" value="NZ_BAABHU010000006.1"/>
</dbReference>
<reference evidence="3" key="1">
    <citation type="journal article" date="2019" name="Int. J. Syst. Evol. Microbiol.">
        <title>The Global Catalogue of Microorganisms (GCM) 10K type strain sequencing project: providing services to taxonomists for standard genome sequencing and annotation.</title>
        <authorList>
            <consortium name="The Broad Institute Genomics Platform"/>
            <consortium name="The Broad Institute Genome Sequencing Center for Infectious Disease"/>
            <person name="Wu L."/>
            <person name="Ma J."/>
        </authorList>
    </citation>
    <scope>NUCLEOTIDE SEQUENCE [LARGE SCALE GENOMIC DNA]</scope>
    <source>
        <strain evidence="3">CGMCC 1.10832</strain>
    </source>
</reference>
<name>A0ABQ1M7Y6_9BACT</name>
<accession>A0ABQ1M7Y6</accession>
<keyword evidence="1" id="KW-1133">Transmembrane helix</keyword>
<proteinExistence type="predicted"/>
<keyword evidence="1" id="KW-0812">Transmembrane</keyword>
<feature type="transmembrane region" description="Helical" evidence="1">
    <location>
        <begin position="108"/>
        <end position="128"/>
    </location>
</feature>
<sequence>MCQQDLHPLIIGALDTLVWQLARAHGYKNGQNAILFSTGYDDHLITAQVSHKNLCLDTLFEWEAEQPRSRVTQLPGYPFDLVIGMPPYRAYFHPEYPHPHALPVEITFIYHTLQLLAVGGLLIILASLDQKNWPMTELDKMAEKIDEYVLPPVFGQSVEQALMVFRRKATDAVRYEH</sequence>
<dbReference type="Proteomes" id="UP000636010">
    <property type="component" value="Unassembled WGS sequence"/>
</dbReference>
<comment type="caution">
    <text evidence="2">The sequence shown here is derived from an EMBL/GenBank/DDBJ whole genome shotgun (WGS) entry which is preliminary data.</text>
</comment>
<dbReference type="InterPro" id="IPR029063">
    <property type="entry name" value="SAM-dependent_MTases_sf"/>
</dbReference>
<evidence type="ECO:0008006" key="4">
    <source>
        <dbReference type="Google" id="ProtNLM"/>
    </source>
</evidence>
<evidence type="ECO:0000313" key="3">
    <source>
        <dbReference type="Proteomes" id="UP000636010"/>
    </source>
</evidence>
<dbReference type="SUPFAM" id="SSF53335">
    <property type="entry name" value="S-adenosyl-L-methionine-dependent methyltransferases"/>
    <property type="match status" value="1"/>
</dbReference>
<protein>
    <recommendedName>
        <fullName evidence="4">SAM-dependent methyltransferase</fullName>
    </recommendedName>
</protein>
<gene>
    <name evidence="2" type="ORF">GCM10011506_22020</name>
</gene>
<evidence type="ECO:0000256" key="1">
    <source>
        <dbReference type="SAM" id="Phobius"/>
    </source>
</evidence>